<dbReference type="Pfam" id="PF00120">
    <property type="entry name" value="Gln-synt_C"/>
    <property type="match status" value="1"/>
</dbReference>
<protein>
    <submittedName>
        <fullName evidence="6">Type I glutamate--ammonia ligase</fullName>
    </submittedName>
</protein>
<proteinExistence type="inferred from homology"/>
<dbReference type="PANTHER" id="PTHR43407:SF1">
    <property type="entry name" value="LENGSIN"/>
    <property type="match status" value="1"/>
</dbReference>
<organism evidence="6">
    <name type="scientific">candidate division WOR-3 bacterium</name>
    <dbReference type="NCBI Taxonomy" id="2052148"/>
    <lineage>
        <taxon>Bacteria</taxon>
        <taxon>Bacteria division WOR-3</taxon>
    </lineage>
</organism>
<dbReference type="InterPro" id="IPR036651">
    <property type="entry name" value="Gln_synt_N_sf"/>
</dbReference>
<dbReference type="SUPFAM" id="SSF55931">
    <property type="entry name" value="Glutamine synthetase/guanido kinase"/>
    <property type="match status" value="1"/>
</dbReference>
<dbReference type="AlphaFoldDB" id="A0A7V6CMI3"/>
<dbReference type="Pfam" id="PF03951">
    <property type="entry name" value="Gln-synt_N"/>
    <property type="match status" value="1"/>
</dbReference>
<sequence length="436" mass="51398">MDLIKFIEENGIEFIDLKYVDLIGNLYHLTLTKEKFLKIKEKGIGFDGSSVFGFSLKEGSDLLLLPDTEDFFIDPIYERKTLSFFSNIFLKKEPFPKDPRQILKKTVDFFKKEVNVDSILFRTELEFYLLEEADFNFNKLNGYYHFSSEEKKERNVKLPYEKSYHQTPPFDRYYELRQEIVIRAKEIGIDIKYHHHENGQFGQEEIETEFYSPLKLSDIILILKYLIRNLAKKNNKIVTFLPKLFYQEAGNGLHFHFQILKENRNLLINENGELSEEGRYFINGVFTHLKTLAAFSNPSSNSYRRLASGFEAPQILAIGIGTRTTVFRIPDYLEEKEKTIEFRLPDALSNPYLLISAFLLAGFDGIKKKMVTPQNYSLPKNLEESLNSLEEDNQFLLINDIFNQEIIEEWLRLKKEELKLIKEFPHPVEYLLYFNL</sequence>
<evidence type="ECO:0000256" key="2">
    <source>
        <dbReference type="PROSITE-ProRule" id="PRU01330"/>
    </source>
</evidence>
<dbReference type="SUPFAM" id="SSF54368">
    <property type="entry name" value="Glutamine synthetase, N-terminal domain"/>
    <property type="match status" value="1"/>
</dbReference>
<dbReference type="GO" id="GO:0019740">
    <property type="term" value="P:nitrogen utilization"/>
    <property type="evidence" value="ECO:0007669"/>
    <property type="project" value="TreeGrafter"/>
</dbReference>
<evidence type="ECO:0000259" key="5">
    <source>
        <dbReference type="PROSITE" id="PS51987"/>
    </source>
</evidence>
<dbReference type="InterPro" id="IPR008147">
    <property type="entry name" value="Gln_synt_N"/>
</dbReference>
<comment type="caution">
    <text evidence="6">The sequence shown here is derived from an EMBL/GenBank/DDBJ whole genome shotgun (WGS) entry which is preliminary data.</text>
</comment>
<gene>
    <name evidence="6" type="ORF">ENV79_00965</name>
</gene>
<dbReference type="PROSITE" id="PS51986">
    <property type="entry name" value="GS_BETA_GRASP"/>
    <property type="match status" value="1"/>
</dbReference>
<accession>A0A7V6CMI3</accession>
<dbReference type="GO" id="GO:0016020">
    <property type="term" value="C:membrane"/>
    <property type="evidence" value="ECO:0007669"/>
    <property type="project" value="TreeGrafter"/>
</dbReference>
<evidence type="ECO:0000256" key="1">
    <source>
        <dbReference type="ARBA" id="ARBA00009897"/>
    </source>
</evidence>
<dbReference type="EMBL" id="DTHS01000009">
    <property type="protein sequence ID" value="HHR48206.1"/>
    <property type="molecule type" value="Genomic_DNA"/>
</dbReference>
<dbReference type="SMART" id="SM01230">
    <property type="entry name" value="Gln-synt_C"/>
    <property type="match status" value="1"/>
</dbReference>
<dbReference type="InterPro" id="IPR008146">
    <property type="entry name" value="Gln_synth_cat_dom"/>
</dbReference>
<feature type="domain" description="GS beta-grasp" evidence="4">
    <location>
        <begin position="10"/>
        <end position="93"/>
    </location>
</feature>
<dbReference type="PROSITE" id="PS51987">
    <property type="entry name" value="GS_CATALYTIC"/>
    <property type="match status" value="1"/>
</dbReference>
<dbReference type="Gene3D" id="3.10.20.70">
    <property type="entry name" value="Glutamine synthetase, N-terminal domain"/>
    <property type="match status" value="1"/>
</dbReference>
<comment type="similarity">
    <text evidence="1 2 3">Belongs to the glutamine synthetase family.</text>
</comment>
<dbReference type="GO" id="GO:0005737">
    <property type="term" value="C:cytoplasm"/>
    <property type="evidence" value="ECO:0007669"/>
    <property type="project" value="TreeGrafter"/>
</dbReference>
<feature type="domain" description="GS catalytic" evidence="5">
    <location>
        <begin position="99"/>
        <end position="436"/>
    </location>
</feature>
<evidence type="ECO:0000256" key="3">
    <source>
        <dbReference type="RuleBase" id="RU000384"/>
    </source>
</evidence>
<name>A0A7V6CMI3_UNCW3</name>
<dbReference type="InterPro" id="IPR014746">
    <property type="entry name" value="Gln_synth/guanido_kin_cat_dom"/>
</dbReference>
<dbReference type="PANTHER" id="PTHR43407">
    <property type="entry name" value="GLUTAMINE SYNTHETASE"/>
    <property type="match status" value="1"/>
</dbReference>
<dbReference type="GO" id="GO:0004356">
    <property type="term" value="F:glutamine synthetase activity"/>
    <property type="evidence" value="ECO:0007669"/>
    <property type="project" value="InterPro"/>
</dbReference>
<keyword evidence="6" id="KW-0436">Ligase</keyword>
<reference evidence="6" key="1">
    <citation type="journal article" date="2020" name="mSystems">
        <title>Genome- and Community-Level Interaction Insights into Carbon Utilization and Element Cycling Functions of Hydrothermarchaeota in Hydrothermal Sediment.</title>
        <authorList>
            <person name="Zhou Z."/>
            <person name="Liu Y."/>
            <person name="Xu W."/>
            <person name="Pan J."/>
            <person name="Luo Z.H."/>
            <person name="Li M."/>
        </authorList>
    </citation>
    <scope>NUCLEOTIDE SEQUENCE [LARGE SCALE GENOMIC DNA]</scope>
    <source>
        <strain evidence="6">SpSt-791</strain>
    </source>
</reference>
<dbReference type="Gene3D" id="3.30.590.10">
    <property type="entry name" value="Glutamine synthetase/guanido kinase, catalytic domain"/>
    <property type="match status" value="1"/>
</dbReference>
<evidence type="ECO:0000259" key="4">
    <source>
        <dbReference type="PROSITE" id="PS51986"/>
    </source>
</evidence>
<evidence type="ECO:0000313" key="6">
    <source>
        <dbReference type="EMBL" id="HHR48206.1"/>
    </source>
</evidence>
<dbReference type="GO" id="GO:0006542">
    <property type="term" value="P:glutamine biosynthetic process"/>
    <property type="evidence" value="ECO:0007669"/>
    <property type="project" value="InterPro"/>
</dbReference>